<evidence type="ECO:0000313" key="4">
    <source>
        <dbReference type="Proteomes" id="UP001251528"/>
    </source>
</evidence>
<evidence type="ECO:0000256" key="2">
    <source>
        <dbReference type="SAM" id="SignalP"/>
    </source>
</evidence>
<dbReference type="EMBL" id="JASWJB010000042">
    <property type="protein sequence ID" value="KAK2606313.1"/>
    <property type="molecule type" value="Genomic_DNA"/>
</dbReference>
<feature type="region of interest" description="Disordered" evidence="1">
    <location>
        <begin position="115"/>
        <end position="145"/>
    </location>
</feature>
<evidence type="ECO:0000313" key="3">
    <source>
        <dbReference type="EMBL" id="KAK2606313.1"/>
    </source>
</evidence>
<accession>A0AAJ0CWL7</accession>
<comment type="caution">
    <text evidence="3">The sequence shown here is derived from an EMBL/GenBank/DDBJ whole genome shotgun (WGS) entry which is preliminary data.</text>
</comment>
<feature type="compositionally biased region" description="Acidic residues" evidence="1">
    <location>
        <begin position="336"/>
        <end position="349"/>
    </location>
</feature>
<feature type="compositionally biased region" description="Pro residues" evidence="1">
    <location>
        <begin position="168"/>
        <end position="181"/>
    </location>
</feature>
<reference evidence="3" key="1">
    <citation type="submission" date="2023-06" db="EMBL/GenBank/DDBJ databases">
        <title>Conoideocrella luteorostrata (Hypocreales: Clavicipitaceae), a potential biocontrol fungus for elongate hemlock scale in United States Christmas tree production areas.</title>
        <authorList>
            <person name="Barrett H."/>
            <person name="Lovett B."/>
            <person name="Macias A.M."/>
            <person name="Stajich J.E."/>
            <person name="Kasson M.T."/>
        </authorList>
    </citation>
    <scope>NUCLEOTIDE SEQUENCE</scope>
    <source>
        <strain evidence="3">ARSEF 14590</strain>
    </source>
</reference>
<feature type="signal peptide" evidence="2">
    <location>
        <begin position="1"/>
        <end position="17"/>
    </location>
</feature>
<evidence type="ECO:0000256" key="1">
    <source>
        <dbReference type="SAM" id="MobiDB-lite"/>
    </source>
</evidence>
<feature type="compositionally biased region" description="Pro residues" evidence="1">
    <location>
        <begin position="279"/>
        <end position="294"/>
    </location>
</feature>
<organism evidence="3 4">
    <name type="scientific">Conoideocrella luteorostrata</name>
    <dbReference type="NCBI Taxonomy" id="1105319"/>
    <lineage>
        <taxon>Eukaryota</taxon>
        <taxon>Fungi</taxon>
        <taxon>Dikarya</taxon>
        <taxon>Ascomycota</taxon>
        <taxon>Pezizomycotina</taxon>
        <taxon>Sordariomycetes</taxon>
        <taxon>Hypocreomycetidae</taxon>
        <taxon>Hypocreales</taxon>
        <taxon>Clavicipitaceae</taxon>
        <taxon>Conoideocrella</taxon>
    </lineage>
</organism>
<gene>
    <name evidence="3" type="ORF">QQS21_003244</name>
</gene>
<keyword evidence="2" id="KW-0732">Signal</keyword>
<name>A0AAJ0CWL7_9HYPO</name>
<protein>
    <submittedName>
        <fullName evidence="3">Uncharacterized protein</fullName>
    </submittedName>
</protein>
<feature type="compositionally biased region" description="Basic and acidic residues" evidence="1">
    <location>
        <begin position="209"/>
        <end position="220"/>
    </location>
</feature>
<sequence length="349" mass="38543">MRFQKALVLALATAGIADEYKGWEDNYYVEGMKVSYHLPDPLPGTAQKKVATKSIERKCIPYQGHQCLKDGDPCNWSYKKVRATCSLETNEMEGYKKLGGGILLRPFESDFLAAEEGGKRNGKGPIEDPGIPPGVGIPPPARRRRRLRRNADIEEIEKRLAKAQGGGPPHPPDPFPDNPHPPYRRRDRNRGTTEGEPVVTEHFSKLPLSHHDQDGPDLRPRRNVYHGPPGPPGPPDGSPPVPGTEGEPVKTEHFSKLSLSDHGQDGPDLRPRRNVYHGPPGPPGPPEPPGPPGAPDDSSTTPRVGVDWSPLFGPKEYLKVPTDKGIHRRRDTEQGTTEEEEFDETKEFS</sequence>
<feature type="compositionally biased region" description="Basic and acidic residues" evidence="1">
    <location>
        <begin position="316"/>
        <end position="333"/>
    </location>
</feature>
<keyword evidence="4" id="KW-1185">Reference proteome</keyword>
<feature type="compositionally biased region" description="Basic and acidic residues" evidence="1">
    <location>
        <begin position="262"/>
        <end position="271"/>
    </location>
</feature>
<proteinExistence type="predicted"/>
<feature type="compositionally biased region" description="Pro residues" evidence="1">
    <location>
        <begin position="130"/>
        <end position="140"/>
    </location>
</feature>
<feature type="region of interest" description="Disordered" evidence="1">
    <location>
        <begin position="161"/>
        <end position="349"/>
    </location>
</feature>
<feature type="compositionally biased region" description="Pro residues" evidence="1">
    <location>
        <begin position="228"/>
        <end position="242"/>
    </location>
</feature>
<feature type="chain" id="PRO_5042533369" evidence="2">
    <location>
        <begin position="18"/>
        <end position="349"/>
    </location>
</feature>
<dbReference type="AlphaFoldDB" id="A0AAJ0CWL7"/>
<dbReference type="Proteomes" id="UP001251528">
    <property type="component" value="Unassembled WGS sequence"/>
</dbReference>